<dbReference type="SUPFAM" id="SSF53850">
    <property type="entry name" value="Periplasmic binding protein-like II"/>
    <property type="match status" value="1"/>
</dbReference>
<keyword evidence="3" id="KW-1185">Reference proteome</keyword>
<evidence type="ECO:0000259" key="1">
    <source>
        <dbReference type="Pfam" id="PF09084"/>
    </source>
</evidence>
<dbReference type="EMBL" id="VFPT01000001">
    <property type="protein sequence ID" value="TQM94439.1"/>
    <property type="molecule type" value="Genomic_DNA"/>
</dbReference>
<dbReference type="PANTHER" id="PTHR31528:SF15">
    <property type="entry name" value="RIBOFLAVIN-BINDING PROTEIN RIBY"/>
    <property type="match status" value="1"/>
</dbReference>
<feature type="domain" description="SsuA/THI5-like" evidence="1">
    <location>
        <begin position="100"/>
        <end position="313"/>
    </location>
</feature>
<dbReference type="PANTHER" id="PTHR31528">
    <property type="entry name" value="4-AMINO-5-HYDROXYMETHYL-2-METHYLPYRIMIDINE PHOSPHATE SYNTHASE THI11-RELATED"/>
    <property type="match status" value="1"/>
</dbReference>
<dbReference type="InterPro" id="IPR019546">
    <property type="entry name" value="TAT_signal_bac_arc"/>
</dbReference>
<comment type="caution">
    <text evidence="2">The sequence shown here is derived from an EMBL/GenBank/DDBJ whole genome shotgun (WGS) entry which is preliminary data.</text>
</comment>
<dbReference type="OrthoDB" id="9815602at2"/>
<accession>A0A543KH93</accession>
<dbReference type="InterPro" id="IPR015168">
    <property type="entry name" value="SsuA/THI5"/>
</dbReference>
<gene>
    <name evidence="2" type="ORF">BD293_3117</name>
</gene>
<dbReference type="Pfam" id="PF09084">
    <property type="entry name" value="NMT1"/>
    <property type="match status" value="1"/>
</dbReference>
<proteinExistence type="predicted"/>
<dbReference type="InterPro" id="IPR006311">
    <property type="entry name" value="TAT_signal"/>
</dbReference>
<reference evidence="2 3" key="1">
    <citation type="submission" date="2019-06" db="EMBL/GenBank/DDBJ databases">
        <title>Genomic Encyclopedia of Archaeal and Bacterial Type Strains, Phase II (KMG-II): from individual species to whole genera.</title>
        <authorList>
            <person name="Goeker M."/>
        </authorList>
    </citation>
    <scope>NUCLEOTIDE SEQUENCE [LARGE SCALE GENOMIC DNA]</scope>
    <source>
        <strain evidence="2 3">DSM 18423</strain>
    </source>
</reference>
<dbReference type="Proteomes" id="UP000320582">
    <property type="component" value="Unassembled WGS sequence"/>
</dbReference>
<name>A0A543KH93_9RHOB</name>
<dbReference type="InterPro" id="IPR027939">
    <property type="entry name" value="NMT1/THI5"/>
</dbReference>
<dbReference type="NCBIfam" id="TIGR01409">
    <property type="entry name" value="TAT_signal_seq"/>
    <property type="match status" value="1"/>
</dbReference>
<organism evidence="2 3">
    <name type="scientific">Roseinatronobacter monicus</name>
    <dbReference type="NCBI Taxonomy" id="393481"/>
    <lineage>
        <taxon>Bacteria</taxon>
        <taxon>Pseudomonadati</taxon>
        <taxon>Pseudomonadota</taxon>
        <taxon>Alphaproteobacteria</taxon>
        <taxon>Rhodobacterales</taxon>
        <taxon>Paracoccaceae</taxon>
        <taxon>Roseinatronobacter</taxon>
    </lineage>
</organism>
<protein>
    <submittedName>
        <fullName evidence="2">NitT/TauT family transport system substrate-binding protein</fullName>
    </submittedName>
</protein>
<dbReference type="PROSITE" id="PS51318">
    <property type="entry name" value="TAT"/>
    <property type="match status" value="1"/>
</dbReference>
<evidence type="ECO:0000313" key="3">
    <source>
        <dbReference type="Proteomes" id="UP000320582"/>
    </source>
</evidence>
<dbReference type="AlphaFoldDB" id="A0A543KH93"/>
<dbReference type="GO" id="GO:0009228">
    <property type="term" value="P:thiamine biosynthetic process"/>
    <property type="evidence" value="ECO:0007669"/>
    <property type="project" value="InterPro"/>
</dbReference>
<sequence>MGTQRGCQTPPPDATSQAIIELVEMHFGFTPTTDNILNAFNTLSPTPAQGDPLMILNRRSFLATTGAAALAGGMGHPAFAQNVTANMILNWRYQGPQGWFFFAQDRGYFDDAGINLTMDQGSGSGAAVVQVAGGSYDLGFGDINAAVAVAAERPDEAPVGFFMMYNRPPFTIAVLKDSDIHTPQDLEGRLLGGAANDGALRLFPAFAKMTGIDTSGIEITNMQANLREQMLRTRQVEGVFGFVNTIRFSAILSGMNPDEEIRWINFADYGMDLYSNCLIASRKLVEEQPDVLRGISAAVNQGLKDTLADPEAAIEAVARRESLIEKDVELARLMATLEDEMSHPEGATYGIGAVDPDRFKRSIDIAVEANDLPNTPAADTIFTEAFLPPLEDRVTTLAKA</sequence>
<dbReference type="Gene3D" id="3.40.190.10">
    <property type="entry name" value="Periplasmic binding protein-like II"/>
    <property type="match status" value="2"/>
</dbReference>
<evidence type="ECO:0000313" key="2">
    <source>
        <dbReference type="EMBL" id="TQM94439.1"/>
    </source>
</evidence>